<keyword evidence="12" id="KW-0997">Cell inner membrane</keyword>
<dbReference type="Gene3D" id="1.10.3720.10">
    <property type="entry name" value="MetI-like"/>
    <property type="match status" value="1"/>
</dbReference>
<proteinExistence type="inferred from homology"/>
<reference evidence="14 16" key="1">
    <citation type="submission" date="2016-09" db="EMBL/GenBank/DDBJ databases">
        <title>Rhizobium sp. nov., a novel species isolated from the rice rhizosphere.</title>
        <authorList>
            <person name="Zhao J."/>
            <person name="Zhang X."/>
        </authorList>
    </citation>
    <scope>NUCLEOTIDE SEQUENCE [LARGE SCALE GENOMIC DNA]</scope>
    <source>
        <strain evidence="14 16">MH17</strain>
    </source>
</reference>
<dbReference type="PANTHER" id="PTHR43744:SF8">
    <property type="entry name" value="SN-GLYCEROL-3-PHOSPHATE TRANSPORT SYSTEM PERMEASE PROTEIN UGPE"/>
    <property type="match status" value="1"/>
</dbReference>
<evidence type="ECO:0000256" key="8">
    <source>
        <dbReference type="ARBA" id="ARBA00022989"/>
    </source>
</evidence>
<protein>
    <recommendedName>
        <fullName evidence="4 12">sn-glycerol-3-phosphate transport system permease protein UgpE</fullName>
    </recommendedName>
</protein>
<dbReference type="PROSITE" id="PS50928">
    <property type="entry name" value="ABC_TM1"/>
    <property type="match status" value="1"/>
</dbReference>
<keyword evidence="9 11" id="KW-0472">Membrane</keyword>
<feature type="domain" description="ABC transmembrane type-1" evidence="13">
    <location>
        <begin position="71"/>
        <end position="283"/>
    </location>
</feature>
<dbReference type="EMBL" id="MKIO01000020">
    <property type="protein sequence ID" value="OLP57014.1"/>
    <property type="molecule type" value="Genomic_DNA"/>
</dbReference>
<evidence type="ECO:0000313" key="16">
    <source>
        <dbReference type="Proteomes" id="UP000186143"/>
    </source>
</evidence>
<dbReference type="InterPro" id="IPR000515">
    <property type="entry name" value="MetI-like"/>
</dbReference>
<dbReference type="GO" id="GO:0005886">
    <property type="term" value="C:plasma membrane"/>
    <property type="evidence" value="ECO:0007669"/>
    <property type="project" value="UniProtKB-SubCell"/>
</dbReference>
<feature type="transmembrane region" description="Helical" evidence="11">
    <location>
        <begin position="75"/>
        <end position="99"/>
    </location>
</feature>
<keyword evidence="8 11" id="KW-1133">Transmembrane helix</keyword>
<evidence type="ECO:0000256" key="3">
    <source>
        <dbReference type="ARBA" id="ARBA00011557"/>
    </source>
</evidence>
<evidence type="ECO:0000313" key="17">
    <source>
        <dbReference type="Proteomes" id="UP000192652"/>
    </source>
</evidence>
<organism evidence="14 16">
    <name type="scientific">Xaviernesmea rhizosphaerae</name>
    <dbReference type="NCBI Taxonomy" id="1672749"/>
    <lineage>
        <taxon>Bacteria</taxon>
        <taxon>Pseudomonadati</taxon>
        <taxon>Pseudomonadota</taxon>
        <taxon>Alphaproteobacteria</taxon>
        <taxon>Hyphomicrobiales</taxon>
        <taxon>Rhizobiaceae</taxon>
        <taxon>Rhizobium/Agrobacterium group</taxon>
        <taxon>Xaviernesmea</taxon>
    </lineage>
</organism>
<evidence type="ECO:0000256" key="2">
    <source>
        <dbReference type="ARBA" id="ARBA00009306"/>
    </source>
</evidence>
<sequence>MIQRTPFANALTYAIMVIGFLLLIGPFLVVIAGASQTMQQVNAVPFRFVPGDQFLANATAAWTRGDLGHAMINSLIMTLMITFGKVALSACTAFAIVFFRSPLKHLFFWTVFITLMLPLEVRVVPTYAVAADMFTPFRLLIQFFTGIELKIEWNLLNSYAGLTLPLIATATGTFLYRQFFMTLPDELAEAARMDGSGPVRFFFDMLLPLSRTNILALTTIMFVYGWNQYLWPLLMVTDPSYQTVMMKLRMLLPPEDGGTPDWNVTLAGSLLIMLPPVLVVAVLQRWFVRGLVSSEK</sequence>
<evidence type="ECO:0000256" key="6">
    <source>
        <dbReference type="ARBA" id="ARBA00022475"/>
    </source>
</evidence>
<evidence type="ECO:0000256" key="10">
    <source>
        <dbReference type="ARBA" id="ARBA00037054"/>
    </source>
</evidence>
<dbReference type="RefSeq" id="WP_075633368.1">
    <property type="nucleotide sequence ID" value="NZ_MKIO01000020.1"/>
</dbReference>
<dbReference type="STRING" id="1672749.BJF92_21130"/>
<evidence type="ECO:0000259" key="13">
    <source>
        <dbReference type="PROSITE" id="PS50928"/>
    </source>
</evidence>
<evidence type="ECO:0000313" key="15">
    <source>
        <dbReference type="EMBL" id="OQP87141.1"/>
    </source>
</evidence>
<dbReference type="SUPFAM" id="SSF161098">
    <property type="entry name" value="MetI-like"/>
    <property type="match status" value="1"/>
</dbReference>
<reference evidence="15 17" key="3">
    <citation type="journal article" date="2017" name="Antonie Van Leeuwenhoek">
        <title>Rhizobium rhizosphaerae sp. nov., a novel species isolated from rice rhizosphere.</title>
        <authorList>
            <person name="Zhao J.J."/>
            <person name="Zhang J."/>
            <person name="Zhang R.J."/>
            <person name="Zhang C.W."/>
            <person name="Yin H.Q."/>
            <person name="Zhang X.X."/>
        </authorList>
    </citation>
    <scope>NUCLEOTIDE SEQUENCE [LARGE SCALE GENOMIC DNA]</scope>
    <source>
        <strain evidence="15 17">RD15</strain>
    </source>
</reference>
<dbReference type="GO" id="GO:0055085">
    <property type="term" value="P:transmembrane transport"/>
    <property type="evidence" value="ECO:0007669"/>
    <property type="project" value="InterPro"/>
</dbReference>
<feature type="transmembrane region" description="Helical" evidence="11">
    <location>
        <begin position="262"/>
        <end position="283"/>
    </location>
</feature>
<dbReference type="Pfam" id="PF00528">
    <property type="entry name" value="BPD_transp_1"/>
    <property type="match status" value="1"/>
</dbReference>
<feature type="transmembrane region" description="Helical" evidence="11">
    <location>
        <begin position="106"/>
        <end position="130"/>
    </location>
</feature>
<dbReference type="InterPro" id="IPR035906">
    <property type="entry name" value="MetI-like_sf"/>
</dbReference>
<evidence type="ECO:0000256" key="5">
    <source>
        <dbReference type="ARBA" id="ARBA00022448"/>
    </source>
</evidence>
<evidence type="ECO:0000256" key="4">
    <source>
        <dbReference type="ARBA" id="ARBA00020515"/>
    </source>
</evidence>
<dbReference type="EMBL" id="MSPX01000004">
    <property type="protein sequence ID" value="OQP87141.1"/>
    <property type="molecule type" value="Genomic_DNA"/>
</dbReference>
<comment type="similarity">
    <text evidence="2 11">Belongs to the binding-protein-dependent transport system permease family.</text>
</comment>
<keyword evidence="5 11" id="KW-0813">Transport</keyword>
<accession>A0A1Q9ANM2</accession>
<comment type="caution">
    <text evidence="14">The sequence shown here is derived from an EMBL/GenBank/DDBJ whole genome shotgun (WGS) entry which is preliminary data.</text>
</comment>
<dbReference type="AlphaFoldDB" id="A0A1Q9ANM2"/>
<feature type="transmembrane region" description="Helical" evidence="11">
    <location>
        <begin position="12"/>
        <end position="34"/>
    </location>
</feature>
<dbReference type="OrthoDB" id="9815445at2"/>
<dbReference type="CDD" id="cd06261">
    <property type="entry name" value="TM_PBP2"/>
    <property type="match status" value="1"/>
</dbReference>
<dbReference type="PANTHER" id="PTHR43744">
    <property type="entry name" value="ABC TRANSPORTER PERMEASE PROTEIN MG189-RELATED-RELATED"/>
    <property type="match status" value="1"/>
</dbReference>
<evidence type="ECO:0000313" key="14">
    <source>
        <dbReference type="EMBL" id="OLP57014.1"/>
    </source>
</evidence>
<name>A0A1Q9ANM2_9HYPH</name>
<reference evidence="15" key="2">
    <citation type="submission" date="2016-12" db="EMBL/GenBank/DDBJ databases">
        <authorList>
            <person name="Zhang X."/>
            <person name="Zhao J."/>
        </authorList>
    </citation>
    <scope>NUCLEOTIDE SEQUENCE</scope>
    <source>
        <strain evidence="15">RD15</strain>
    </source>
</reference>
<comment type="function">
    <text evidence="10 12">Part of the ABC transporter complex UgpBAEC involved in sn-glycerol-3-phosphate (G3P) import. Probably responsible for the translocation of the substrate across the membrane.</text>
</comment>
<keyword evidence="17" id="KW-1185">Reference proteome</keyword>
<dbReference type="Proteomes" id="UP000192652">
    <property type="component" value="Unassembled WGS sequence"/>
</dbReference>
<evidence type="ECO:0000256" key="11">
    <source>
        <dbReference type="RuleBase" id="RU363032"/>
    </source>
</evidence>
<keyword evidence="7 11" id="KW-0812">Transmembrane</keyword>
<evidence type="ECO:0000256" key="9">
    <source>
        <dbReference type="ARBA" id="ARBA00023136"/>
    </source>
</evidence>
<dbReference type="Proteomes" id="UP000186143">
    <property type="component" value="Unassembled WGS sequence"/>
</dbReference>
<comment type="subunit">
    <text evidence="3 12">The complex is composed of two ATP-binding proteins (UgpC), two transmembrane proteins (UgpA and UgpE) and a solute-binding protein (UgpB).</text>
</comment>
<comment type="subcellular location">
    <subcellularLocation>
        <location evidence="12">Cell inner membrane</location>
        <topology evidence="12">Multi-pass membrane protein</topology>
    </subcellularLocation>
    <subcellularLocation>
        <location evidence="1 11">Cell membrane</location>
        <topology evidence="1 11">Multi-pass membrane protein</topology>
    </subcellularLocation>
</comment>
<gene>
    <name evidence="12" type="primary">ugpE</name>
    <name evidence="14" type="ORF">BJF92_21130</name>
    <name evidence="15" type="ORF">BTR14_06860</name>
</gene>
<feature type="transmembrane region" description="Helical" evidence="11">
    <location>
        <begin position="201"/>
        <end position="226"/>
    </location>
</feature>
<evidence type="ECO:0000256" key="12">
    <source>
        <dbReference type="RuleBase" id="RU363056"/>
    </source>
</evidence>
<keyword evidence="6 12" id="KW-1003">Cell membrane</keyword>
<feature type="transmembrane region" description="Helical" evidence="11">
    <location>
        <begin position="159"/>
        <end position="180"/>
    </location>
</feature>
<evidence type="ECO:0000256" key="7">
    <source>
        <dbReference type="ARBA" id="ARBA00022692"/>
    </source>
</evidence>
<evidence type="ECO:0000256" key="1">
    <source>
        <dbReference type="ARBA" id="ARBA00004651"/>
    </source>
</evidence>